<dbReference type="RefSeq" id="XP_002427596.1">
    <property type="nucleotide sequence ID" value="XM_002427551.1"/>
</dbReference>
<reference evidence="7" key="3">
    <citation type="submission" date="2021-02" db="UniProtKB">
        <authorList>
            <consortium name="EnsemblMetazoa"/>
        </authorList>
    </citation>
    <scope>IDENTIFICATION</scope>
    <source>
        <strain evidence="7">USDA</strain>
    </source>
</reference>
<dbReference type="EMBL" id="DS235335">
    <property type="protein sequence ID" value="EEB14858.1"/>
    <property type="molecule type" value="Genomic_DNA"/>
</dbReference>
<dbReference type="eggNOG" id="KOG1558">
    <property type="taxonomic scope" value="Eukaryota"/>
</dbReference>
<keyword evidence="3 5" id="KW-1133">Transmembrane helix</keyword>
<dbReference type="KEGG" id="phu:Phum_PHUM332550"/>
<name>E0VNA2_PEDHC</name>
<dbReference type="OrthoDB" id="448280at2759"/>
<comment type="subcellular location">
    <subcellularLocation>
        <location evidence="1">Membrane</location>
        <topology evidence="1">Multi-pass membrane protein</topology>
    </subcellularLocation>
</comment>
<sequence>MNQSGGGEEPLKIIAAKIGALLAIGSVSFFCGVIPYYSIRAFKNRFPTSIAQKITSGFICFSGGTLLGVTFLHLMPEVRERISYLQEKHNVLAFPENLPLSDIIAMSGFFGVYLLDELLHIVFSLDNHENSKHQFSNSRRSNHHAVSAPICICQSKTVANDVTEEKELICIIQETNNSDAKGSGIVLNRAEHASNVHCFSSHAMSPVSGLITIAALSFHDIFEGIAIGIEQDLNSILFLYLSIASHKYAIAFCIGMDLVVAGSRLKMIVLSMMVFSLVSPVGVIIGTVVVAENTLREKYEIDSPASVIMQGIAGGTLIYIVCFEVLQREVTDTHKKGIQNVMFVIFGFLVTLGFKILTGHSHP</sequence>
<evidence type="ECO:0000256" key="2">
    <source>
        <dbReference type="ARBA" id="ARBA00022692"/>
    </source>
</evidence>
<gene>
    <name evidence="7" type="primary">8236312</name>
    <name evidence="6" type="ORF">Phum_PHUM332550</name>
</gene>
<organism>
    <name type="scientific">Pediculus humanus subsp. corporis</name>
    <name type="common">Body louse</name>
    <dbReference type="NCBI Taxonomy" id="121224"/>
    <lineage>
        <taxon>Eukaryota</taxon>
        <taxon>Metazoa</taxon>
        <taxon>Ecdysozoa</taxon>
        <taxon>Arthropoda</taxon>
        <taxon>Hexapoda</taxon>
        <taxon>Insecta</taxon>
        <taxon>Pterygota</taxon>
        <taxon>Neoptera</taxon>
        <taxon>Paraneoptera</taxon>
        <taxon>Psocodea</taxon>
        <taxon>Troctomorpha</taxon>
        <taxon>Phthiraptera</taxon>
        <taxon>Anoplura</taxon>
        <taxon>Pediculidae</taxon>
        <taxon>Pediculus</taxon>
    </lineage>
</organism>
<feature type="transmembrane region" description="Helical" evidence="5">
    <location>
        <begin position="103"/>
        <end position="123"/>
    </location>
</feature>
<evidence type="ECO:0000256" key="3">
    <source>
        <dbReference type="ARBA" id="ARBA00022989"/>
    </source>
</evidence>
<dbReference type="PANTHER" id="PTHR11040:SF203">
    <property type="entry name" value="FI18611P1-RELATED"/>
    <property type="match status" value="1"/>
</dbReference>
<keyword evidence="2 5" id="KW-0812">Transmembrane</keyword>
<dbReference type="HOGENOM" id="CLU_040462_0_1_1"/>
<feature type="transmembrane region" description="Helical" evidence="5">
    <location>
        <begin position="267"/>
        <end position="291"/>
    </location>
</feature>
<feature type="transmembrane region" description="Helical" evidence="5">
    <location>
        <begin position="235"/>
        <end position="260"/>
    </location>
</feature>
<accession>E0VNA2</accession>
<dbReference type="InterPro" id="IPR003689">
    <property type="entry name" value="ZIP"/>
</dbReference>
<dbReference type="OMA" id="ISTIWEI"/>
<evidence type="ECO:0000313" key="6">
    <source>
        <dbReference type="EMBL" id="EEB14858.1"/>
    </source>
</evidence>
<evidence type="ECO:0000256" key="5">
    <source>
        <dbReference type="SAM" id="Phobius"/>
    </source>
</evidence>
<feature type="transmembrane region" description="Helical" evidence="5">
    <location>
        <begin position="58"/>
        <end position="75"/>
    </location>
</feature>
<dbReference type="GO" id="GO:0005385">
    <property type="term" value="F:zinc ion transmembrane transporter activity"/>
    <property type="evidence" value="ECO:0007669"/>
    <property type="project" value="TreeGrafter"/>
</dbReference>
<feature type="transmembrane region" description="Helical" evidence="5">
    <location>
        <begin position="338"/>
        <end position="357"/>
    </location>
</feature>
<dbReference type="GO" id="GO:0005886">
    <property type="term" value="C:plasma membrane"/>
    <property type="evidence" value="ECO:0007669"/>
    <property type="project" value="TreeGrafter"/>
</dbReference>
<dbReference type="EnsemblMetazoa" id="PHUM332550-RA">
    <property type="protein sequence ID" value="PHUM332550-PA"/>
    <property type="gene ID" value="PHUM332550"/>
</dbReference>
<keyword evidence="8" id="KW-1185">Reference proteome</keyword>
<evidence type="ECO:0000256" key="4">
    <source>
        <dbReference type="ARBA" id="ARBA00023136"/>
    </source>
</evidence>
<proteinExistence type="predicted"/>
<evidence type="ECO:0000313" key="7">
    <source>
        <dbReference type="EnsemblMetazoa" id="PHUM332550-PA"/>
    </source>
</evidence>
<dbReference type="GeneID" id="8236312"/>
<dbReference type="EMBL" id="AAZO01003865">
    <property type="status" value="NOT_ANNOTATED_CDS"/>
    <property type="molecule type" value="Genomic_DNA"/>
</dbReference>
<evidence type="ECO:0000313" key="8">
    <source>
        <dbReference type="Proteomes" id="UP000009046"/>
    </source>
</evidence>
<keyword evidence="4 5" id="KW-0472">Membrane</keyword>
<protein>
    <submittedName>
        <fullName evidence="6 7">Zinc/iron transporter, putative</fullName>
    </submittedName>
</protein>
<dbReference type="InParanoid" id="E0VNA2"/>
<dbReference type="PANTHER" id="PTHR11040">
    <property type="entry name" value="ZINC/IRON TRANSPORTER"/>
    <property type="match status" value="1"/>
</dbReference>
<feature type="transmembrane region" description="Helical" evidence="5">
    <location>
        <begin position="303"/>
        <end position="326"/>
    </location>
</feature>
<reference evidence="6" key="2">
    <citation type="submission" date="2007-04" db="EMBL/GenBank/DDBJ databases">
        <title>The genome of the human body louse.</title>
        <authorList>
            <consortium name="The Human Body Louse Genome Consortium"/>
            <person name="Kirkness E."/>
            <person name="Walenz B."/>
            <person name="Hass B."/>
            <person name="Bruggner R."/>
            <person name="Strausberg R."/>
        </authorList>
    </citation>
    <scope>NUCLEOTIDE SEQUENCE</scope>
    <source>
        <strain evidence="6">USDA</strain>
    </source>
</reference>
<dbReference type="STRING" id="121224.E0VNA2"/>
<dbReference type="Pfam" id="PF02535">
    <property type="entry name" value="Zip"/>
    <property type="match status" value="1"/>
</dbReference>
<dbReference type="AlphaFoldDB" id="E0VNA2"/>
<reference evidence="6" key="1">
    <citation type="submission" date="2007-04" db="EMBL/GenBank/DDBJ databases">
        <title>Annotation of Pediculus humanus corporis strain USDA.</title>
        <authorList>
            <person name="Kirkness E."/>
            <person name="Hannick L."/>
            <person name="Hass B."/>
            <person name="Bruggner R."/>
            <person name="Lawson D."/>
            <person name="Bidwell S."/>
            <person name="Joardar V."/>
            <person name="Caler E."/>
            <person name="Walenz B."/>
            <person name="Inman J."/>
            <person name="Schobel S."/>
            <person name="Galinsky K."/>
            <person name="Amedeo P."/>
            <person name="Strausberg R."/>
        </authorList>
    </citation>
    <scope>NUCLEOTIDE SEQUENCE</scope>
    <source>
        <strain evidence="6">USDA</strain>
    </source>
</reference>
<dbReference type="Proteomes" id="UP000009046">
    <property type="component" value="Unassembled WGS sequence"/>
</dbReference>
<dbReference type="CTD" id="8236312"/>
<feature type="transmembrane region" description="Helical" evidence="5">
    <location>
        <begin position="209"/>
        <end position="229"/>
    </location>
</feature>
<feature type="transmembrane region" description="Helical" evidence="5">
    <location>
        <begin position="14"/>
        <end position="37"/>
    </location>
</feature>
<evidence type="ECO:0000256" key="1">
    <source>
        <dbReference type="ARBA" id="ARBA00004141"/>
    </source>
</evidence>
<dbReference type="VEuPathDB" id="VectorBase:PHUM332550"/>